<dbReference type="AlphaFoldDB" id="A0A3N0HZX9"/>
<reference evidence="1 2" key="1">
    <citation type="submission" date="2018-11" db="EMBL/GenBank/DDBJ databases">
        <title>Clostridium sp. nov., a member of the family Erysipelotrichaceae isolated from pig faeces.</title>
        <authorList>
            <person name="Chang Y.-H."/>
        </authorList>
    </citation>
    <scope>NUCLEOTIDE SEQUENCE [LARGE SCALE GENOMIC DNA]</scope>
    <source>
        <strain evidence="1 2">YH-panp20</strain>
    </source>
</reference>
<protein>
    <submittedName>
        <fullName evidence="1">XkdX family protein</fullName>
    </submittedName>
</protein>
<sequence>MTVYQMAKLYYPRYWTLRMLNKLVKAGRLTQAEVDEIVSGAKEG</sequence>
<comment type="caution">
    <text evidence="1">The sequence shown here is derived from an EMBL/GenBank/DDBJ whole genome shotgun (WGS) entry which is preliminary data.</text>
</comment>
<evidence type="ECO:0000313" key="2">
    <source>
        <dbReference type="Proteomes" id="UP000276568"/>
    </source>
</evidence>
<evidence type="ECO:0000313" key="1">
    <source>
        <dbReference type="EMBL" id="RNM29876.1"/>
    </source>
</evidence>
<dbReference type="EMBL" id="RJQC01000003">
    <property type="protein sequence ID" value="RNM29876.1"/>
    <property type="molecule type" value="Genomic_DNA"/>
</dbReference>
<organism evidence="1 2">
    <name type="scientific">Absicoccus porci</name>
    <dbReference type="NCBI Taxonomy" id="2486576"/>
    <lineage>
        <taxon>Bacteria</taxon>
        <taxon>Bacillati</taxon>
        <taxon>Bacillota</taxon>
        <taxon>Erysipelotrichia</taxon>
        <taxon>Erysipelotrichales</taxon>
        <taxon>Erysipelotrichaceae</taxon>
        <taxon>Absicoccus</taxon>
    </lineage>
</organism>
<gene>
    <name evidence="1" type="ORF">EDX97_09650</name>
</gene>
<accession>A0A3N0HZX9</accession>
<name>A0A3N0HZX9_9FIRM</name>
<dbReference type="Proteomes" id="UP000276568">
    <property type="component" value="Unassembled WGS sequence"/>
</dbReference>
<proteinExistence type="predicted"/>
<keyword evidence="2" id="KW-1185">Reference proteome</keyword>